<protein>
    <submittedName>
        <fullName evidence="1">Uncharacterized protein</fullName>
    </submittedName>
</protein>
<proteinExistence type="predicted"/>
<sequence length="63" mass="7415">MRAPFYDKGGKCCRLLNARFDFPLSGSLYLIYKKDKIILSSDKFTAYVDKHWPFSVKYLCNKL</sequence>
<name>G4CPQ2_9NEIS</name>
<dbReference type="EMBL" id="AGAZ01000039">
    <property type="protein sequence ID" value="EGZ47622.1"/>
    <property type="molecule type" value="Genomic_DNA"/>
</dbReference>
<evidence type="ECO:0000313" key="2">
    <source>
        <dbReference type="Proteomes" id="UP000005336"/>
    </source>
</evidence>
<dbReference type="HOGENOM" id="CLU_2881259_0_0_4"/>
<organism evidence="1 2">
    <name type="scientific">Neisseria wadsworthii 9715</name>
    <dbReference type="NCBI Taxonomy" id="1030841"/>
    <lineage>
        <taxon>Bacteria</taxon>
        <taxon>Pseudomonadati</taxon>
        <taxon>Pseudomonadota</taxon>
        <taxon>Betaproteobacteria</taxon>
        <taxon>Neisseriales</taxon>
        <taxon>Neisseriaceae</taxon>
        <taxon>Neisseria</taxon>
    </lineage>
</organism>
<reference evidence="1 2" key="1">
    <citation type="submission" date="2011-06" db="EMBL/GenBank/DDBJ databases">
        <authorList>
            <person name="Muzny D."/>
            <person name="Qin X."/>
            <person name="Deng J."/>
            <person name="Jiang H."/>
            <person name="Liu Y."/>
            <person name="Qu J."/>
            <person name="Song X.-Z."/>
            <person name="Zhang L."/>
            <person name="Thornton R."/>
            <person name="Coyle M."/>
            <person name="Francisco L."/>
            <person name="Jackson L."/>
            <person name="Javaid M."/>
            <person name="Korchina V."/>
            <person name="Kovar C."/>
            <person name="Mata R."/>
            <person name="Mathew T."/>
            <person name="Ngo R."/>
            <person name="Nguyen L."/>
            <person name="Nguyen N."/>
            <person name="Okwuonu G."/>
            <person name="Ongeri F."/>
            <person name="Pham C."/>
            <person name="Simmons D."/>
            <person name="Wilczek-Boney K."/>
            <person name="Hale W."/>
            <person name="Jakkamsetti A."/>
            <person name="Pham P."/>
            <person name="Ruth R."/>
            <person name="San Lucas F."/>
            <person name="Warren J."/>
            <person name="Zhang J."/>
            <person name="Zhao Z."/>
            <person name="Zhou C."/>
            <person name="Zhu D."/>
            <person name="Lee S."/>
            <person name="Bess C."/>
            <person name="Blankenburg K."/>
            <person name="Forbes L."/>
            <person name="Fu Q."/>
            <person name="Gubbala S."/>
            <person name="Hirani K."/>
            <person name="Jayaseelan J.C."/>
            <person name="Lara F."/>
            <person name="Munidasa M."/>
            <person name="Palculict T."/>
            <person name="Patil S."/>
            <person name="Pu L.-L."/>
            <person name="Saada N."/>
            <person name="Tang L."/>
            <person name="Weissenberger G."/>
            <person name="Zhu Y."/>
            <person name="Hemphill L."/>
            <person name="Shang Y."/>
            <person name="Youmans B."/>
            <person name="Ayvaz T."/>
            <person name="Ross M."/>
            <person name="Santibanez J."/>
            <person name="Aqrawi P."/>
            <person name="Gross S."/>
            <person name="Joshi V."/>
            <person name="Fowler G."/>
            <person name="Nazareth L."/>
            <person name="Reid J."/>
            <person name="Worley K."/>
            <person name="Petrosino J."/>
            <person name="Highlander S."/>
            <person name="Gibbs R."/>
        </authorList>
    </citation>
    <scope>NUCLEOTIDE SEQUENCE [LARGE SCALE GENOMIC DNA]</scope>
    <source>
        <strain evidence="1 2">9715</strain>
    </source>
</reference>
<evidence type="ECO:0000313" key="1">
    <source>
        <dbReference type="EMBL" id="EGZ47622.1"/>
    </source>
</evidence>
<dbReference type="AlphaFoldDB" id="G4CPQ2"/>
<gene>
    <name evidence="1" type="ORF">HMPREF9370_1062</name>
</gene>
<keyword evidence="2" id="KW-1185">Reference proteome</keyword>
<dbReference type="Proteomes" id="UP000005336">
    <property type="component" value="Unassembled WGS sequence"/>
</dbReference>
<comment type="caution">
    <text evidence="1">The sequence shown here is derived from an EMBL/GenBank/DDBJ whole genome shotgun (WGS) entry which is preliminary data.</text>
</comment>
<accession>G4CPQ2</accession>